<dbReference type="PANTHER" id="PTHR45138">
    <property type="entry name" value="REGULATORY COMPONENTS OF SENSORY TRANSDUCTION SYSTEM"/>
    <property type="match status" value="1"/>
</dbReference>
<comment type="catalytic activity">
    <reaction evidence="2">
        <text>2 GTP = 3',3'-c-di-GMP + 2 diphosphate</text>
        <dbReference type="Rhea" id="RHEA:24898"/>
        <dbReference type="ChEBI" id="CHEBI:33019"/>
        <dbReference type="ChEBI" id="CHEBI:37565"/>
        <dbReference type="ChEBI" id="CHEBI:58805"/>
        <dbReference type="EC" id="2.7.7.65"/>
    </reaction>
</comment>
<dbReference type="SMART" id="SM00267">
    <property type="entry name" value="GGDEF"/>
    <property type="match status" value="1"/>
</dbReference>
<feature type="transmembrane region" description="Helical" evidence="3">
    <location>
        <begin position="142"/>
        <end position="159"/>
    </location>
</feature>
<organism evidence="5 6">
    <name type="scientific">Luteimonas composti</name>
    <dbReference type="NCBI Taxonomy" id="398257"/>
    <lineage>
        <taxon>Bacteria</taxon>
        <taxon>Pseudomonadati</taxon>
        <taxon>Pseudomonadota</taxon>
        <taxon>Gammaproteobacteria</taxon>
        <taxon>Lysobacterales</taxon>
        <taxon>Lysobacteraceae</taxon>
        <taxon>Luteimonas</taxon>
    </lineage>
</organism>
<dbReference type="EMBL" id="JARYGX010000013">
    <property type="protein sequence ID" value="MDH7452439.1"/>
    <property type="molecule type" value="Genomic_DNA"/>
</dbReference>
<evidence type="ECO:0000256" key="2">
    <source>
        <dbReference type="ARBA" id="ARBA00034247"/>
    </source>
</evidence>
<accession>A0ABT6MPR2</accession>
<reference evidence="5" key="2">
    <citation type="submission" date="2023-04" db="EMBL/GenBank/DDBJ databases">
        <authorList>
            <person name="Sun J.-Q."/>
        </authorList>
    </citation>
    <scope>NUCLEOTIDE SEQUENCE</scope>
    <source>
        <strain evidence="5">CC-YY355</strain>
    </source>
</reference>
<evidence type="ECO:0000313" key="6">
    <source>
        <dbReference type="Proteomes" id="UP001160550"/>
    </source>
</evidence>
<dbReference type="Proteomes" id="UP001160550">
    <property type="component" value="Unassembled WGS sequence"/>
</dbReference>
<keyword evidence="3" id="KW-0472">Membrane</keyword>
<dbReference type="NCBIfam" id="TIGR00254">
    <property type="entry name" value="GGDEF"/>
    <property type="match status" value="1"/>
</dbReference>
<evidence type="ECO:0000256" key="3">
    <source>
        <dbReference type="SAM" id="Phobius"/>
    </source>
</evidence>
<protein>
    <recommendedName>
        <fullName evidence="1">diguanylate cyclase</fullName>
        <ecNumber evidence="1">2.7.7.65</ecNumber>
    </recommendedName>
</protein>
<keyword evidence="3" id="KW-0812">Transmembrane</keyword>
<feature type="transmembrane region" description="Helical" evidence="3">
    <location>
        <begin position="28"/>
        <end position="50"/>
    </location>
</feature>
<dbReference type="Gene3D" id="3.30.70.270">
    <property type="match status" value="1"/>
</dbReference>
<dbReference type="InterPro" id="IPR043128">
    <property type="entry name" value="Rev_trsase/Diguanyl_cyclase"/>
</dbReference>
<gene>
    <name evidence="5" type="ORF">QF205_04980</name>
</gene>
<dbReference type="RefSeq" id="WP_280941649.1">
    <property type="nucleotide sequence ID" value="NZ_JARYGX010000013.1"/>
</dbReference>
<dbReference type="GO" id="GO:0052621">
    <property type="term" value="F:diguanylate cyclase activity"/>
    <property type="evidence" value="ECO:0007669"/>
    <property type="project" value="UniProtKB-EC"/>
</dbReference>
<dbReference type="InterPro" id="IPR050469">
    <property type="entry name" value="Diguanylate_Cyclase"/>
</dbReference>
<feature type="transmembrane region" description="Helical" evidence="3">
    <location>
        <begin position="165"/>
        <end position="184"/>
    </location>
</feature>
<dbReference type="PANTHER" id="PTHR45138:SF9">
    <property type="entry name" value="DIGUANYLATE CYCLASE DGCM-RELATED"/>
    <property type="match status" value="1"/>
</dbReference>
<feature type="transmembrane region" description="Helical" evidence="3">
    <location>
        <begin position="70"/>
        <end position="87"/>
    </location>
</feature>
<sequence>MAWKWTRALDGNIASLERGERRNFFVYAYRNTAASRTALTFGLPLLFLIGWTRDYAVSPAMAMESLPRRLLLFSLLVAMALLIRARLRAHWREAALVGYACVFSAGIAMTTLAEPERMSLTHVAAVLTTIIVLPFALHRATAAAVIVAFSIPLFAMLAIQGAGPALFLAYAGYTLVGVGIGLGYRRVWLDTSLDVFQLRQRLLSRIHVDSLTGLLNREGWQTRAVRAFERALSEQRRVAVAYFDLDHFKRANDTHGHAMGDMLLRTVAKTLREQCRAGELVARVGGEEFLALLPDAGEDDAYACAERVRRAVAALPGPIPASVSCGVAACQAGEPLELAVARADAAMLEAKRRGRNLVLRADAHAPPFTVAGPAGE</sequence>
<dbReference type="Pfam" id="PF00990">
    <property type="entry name" value="GGDEF"/>
    <property type="match status" value="1"/>
</dbReference>
<dbReference type="InterPro" id="IPR000160">
    <property type="entry name" value="GGDEF_dom"/>
</dbReference>
<keyword evidence="6" id="KW-1185">Reference proteome</keyword>
<proteinExistence type="predicted"/>
<reference evidence="5" key="1">
    <citation type="journal article" date="2007" name="Int. J. Syst. Evol. Microbiol.">
        <title>Luteimonas composti sp. nov., a moderately thermophilic bacterium isolated from food waste.</title>
        <authorList>
            <person name="Young C.C."/>
            <person name="Kampfer P."/>
            <person name="Chen W.M."/>
            <person name="Yen W.S."/>
            <person name="Arun A.B."/>
            <person name="Lai W.A."/>
            <person name="Shen F.T."/>
            <person name="Rekha P.D."/>
            <person name="Lin K.Y."/>
            <person name="Chou J.H."/>
        </authorList>
    </citation>
    <scope>NUCLEOTIDE SEQUENCE</scope>
    <source>
        <strain evidence="5">CC-YY355</strain>
    </source>
</reference>
<feature type="domain" description="GGDEF" evidence="4">
    <location>
        <begin position="236"/>
        <end position="363"/>
    </location>
</feature>
<feature type="transmembrane region" description="Helical" evidence="3">
    <location>
        <begin position="119"/>
        <end position="137"/>
    </location>
</feature>
<feature type="transmembrane region" description="Helical" evidence="3">
    <location>
        <begin position="94"/>
        <end position="113"/>
    </location>
</feature>
<evidence type="ECO:0000256" key="1">
    <source>
        <dbReference type="ARBA" id="ARBA00012528"/>
    </source>
</evidence>
<evidence type="ECO:0000313" key="5">
    <source>
        <dbReference type="EMBL" id="MDH7452439.1"/>
    </source>
</evidence>
<dbReference type="SUPFAM" id="SSF55073">
    <property type="entry name" value="Nucleotide cyclase"/>
    <property type="match status" value="1"/>
</dbReference>
<evidence type="ECO:0000259" key="4">
    <source>
        <dbReference type="PROSITE" id="PS50887"/>
    </source>
</evidence>
<keyword evidence="3" id="KW-1133">Transmembrane helix</keyword>
<keyword evidence="5" id="KW-0548">Nucleotidyltransferase</keyword>
<dbReference type="PROSITE" id="PS50887">
    <property type="entry name" value="GGDEF"/>
    <property type="match status" value="1"/>
</dbReference>
<dbReference type="CDD" id="cd01949">
    <property type="entry name" value="GGDEF"/>
    <property type="match status" value="1"/>
</dbReference>
<dbReference type="InterPro" id="IPR029787">
    <property type="entry name" value="Nucleotide_cyclase"/>
</dbReference>
<name>A0ABT6MPR2_9GAMM</name>
<keyword evidence="5" id="KW-0808">Transferase</keyword>
<dbReference type="EC" id="2.7.7.65" evidence="1"/>
<comment type="caution">
    <text evidence="5">The sequence shown here is derived from an EMBL/GenBank/DDBJ whole genome shotgun (WGS) entry which is preliminary data.</text>
</comment>